<keyword evidence="6" id="KW-1185">Reference proteome</keyword>
<organism evidence="5 6">
    <name type="scientific">Bifidobacterium lemurum</name>
    <dbReference type="NCBI Taxonomy" id="1603886"/>
    <lineage>
        <taxon>Bacteria</taxon>
        <taxon>Bacillati</taxon>
        <taxon>Actinomycetota</taxon>
        <taxon>Actinomycetes</taxon>
        <taxon>Bifidobacteriales</taxon>
        <taxon>Bifidobacteriaceae</taxon>
        <taxon>Bifidobacterium</taxon>
    </lineage>
</organism>
<evidence type="ECO:0000259" key="3">
    <source>
        <dbReference type="Pfam" id="PF00561"/>
    </source>
</evidence>
<name>A0A261FVW4_9BIFI</name>
<protein>
    <submittedName>
        <fullName evidence="5">Feruloyl esterase</fullName>
    </submittedName>
</protein>
<dbReference type="RefSeq" id="WP_072725404.1">
    <property type="nucleotide sequence ID" value="NZ_BDIS01000015.1"/>
</dbReference>
<dbReference type="STRING" id="1603886.GCA_001895165_01136"/>
<dbReference type="PANTHER" id="PTHR22946">
    <property type="entry name" value="DIENELACTONE HYDROLASE DOMAIN-CONTAINING PROTEIN-RELATED"/>
    <property type="match status" value="1"/>
</dbReference>
<accession>A0A261FVW4</accession>
<evidence type="ECO:0000256" key="1">
    <source>
        <dbReference type="ARBA" id="ARBA00022801"/>
    </source>
</evidence>
<gene>
    <name evidence="5" type="ORF">BLEM_0037</name>
</gene>
<dbReference type="InterPro" id="IPR029058">
    <property type="entry name" value="AB_hydrolase_fold"/>
</dbReference>
<evidence type="ECO:0000256" key="2">
    <source>
        <dbReference type="ARBA" id="ARBA00038115"/>
    </source>
</evidence>
<dbReference type="AlphaFoldDB" id="A0A261FVW4"/>
<dbReference type="EMBL" id="MWWX01000001">
    <property type="protein sequence ID" value="OZG63334.1"/>
    <property type="molecule type" value="Genomic_DNA"/>
</dbReference>
<feature type="domain" description="AB hydrolase-1" evidence="3">
    <location>
        <begin position="162"/>
        <end position="229"/>
    </location>
</feature>
<evidence type="ECO:0000313" key="6">
    <source>
        <dbReference type="Proteomes" id="UP000216352"/>
    </source>
</evidence>
<sequence>MMRTEETWVDGGNGRVFVELHHPEHADGELPTVIYSHGFGGSHQGGLRYAQALTERGFLVACLDFRGGSPSSRSDGSTLDMTVFTERDDLNAVIDAMLRRDDVDRNNLFLFGYSQGGVVSALTAAARPDAVAAMVLSSPAFSLVDDANRLFPDKNDIPESYFHMLMDVGHDYFASVNGFDVFNAISGYEGDVLIIHGDGDTLVPISASRKAAEALPHATLETLRGAGHAYSPDAANHATELICDFLARRVS</sequence>
<dbReference type="OrthoDB" id="63034at2"/>
<feature type="domain" description="Serine aminopeptidase S33" evidence="4">
    <location>
        <begin position="32"/>
        <end position="146"/>
    </location>
</feature>
<evidence type="ECO:0000259" key="4">
    <source>
        <dbReference type="Pfam" id="PF12146"/>
    </source>
</evidence>
<dbReference type="Gene3D" id="3.40.50.1820">
    <property type="entry name" value="alpha/beta hydrolase"/>
    <property type="match status" value="1"/>
</dbReference>
<dbReference type="InterPro" id="IPR000073">
    <property type="entry name" value="AB_hydrolase_1"/>
</dbReference>
<dbReference type="Proteomes" id="UP000216352">
    <property type="component" value="Unassembled WGS sequence"/>
</dbReference>
<keyword evidence="1" id="KW-0378">Hydrolase</keyword>
<comment type="caution">
    <text evidence="5">The sequence shown here is derived from an EMBL/GenBank/DDBJ whole genome shotgun (WGS) entry which is preliminary data.</text>
</comment>
<dbReference type="GO" id="GO:0052689">
    <property type="term" value="F:carboxylic ester hydrolase activity"/>
    <property type="evidence" value="ECO:0007669"/>
    <property type="project" value="UniProtKB-ARBA"/>
</dbReference>
<dbReference type="Pfam" id="PF12146">
    <property type="entry name" value="Hydrolase_4"/>
    <property type="match status" value="1"/>
</dbReference>
<dbReference type="PANTHER" id="PTHR22946:SF9">
    <property type="entry name" value="POLYKETIDE TRANSFERASE AF380"/>
    <property type="match status" value="1"/>
</dbReference>
<reference evidence="5 6" key="1">
    <citation type="journal article" date="2017" name="BMC Genomics">
        <title>Comparative genomic and phylogenomic analyses of the Bifidobacteriaceae family.</title>
        <authorList>
            <person name="Lugli G.A."/>
            <person name="Milani C."/>
            <person name="Turroni F."/>
            <person name="Duranti S."/>
            <person name="Mancabelli L."/>
            <person name="Mangifesta M."/>
            <person name="Ferrario C."/>
            <person name="Modesto M."/>
            <person name="Mattarelli P."/>
            <person name="Jiri K."/>
            <person name="van Sinderen D."/>
            <person name="Ventura M."/>
        </authorList>
    </citation>
    <scope>NUCLEOTIDE SEQUENCE [LARGE SCALE GENOMIC DNA]</scope>
    <source>
        <strain evidence="5 6">DSM 28807</strain>
    </source>
</reference>
<dbReference type="InterPro" id="IPR050261">
    <property type="entry name" value="FrsA_esterase"/>
</dbReference>
<dbReference type="SUPFAM" id="SSF53474">
    <property type="entry name" value="alpha/beta-Hydrolases"/>
    <property type="match status" value="1"/>
</dbReference>
<dbReference type="InterPro" id="IPR022742">
    <property type="entry name" value="Hydrolase_4"/>
</dbReference>
<dbReference type="Pfam" id="PF00561">
    <property type="entry name" value="Abhydrolase_1"/>
    <property type="match status" value="1"/>
</dbReference>
<comment type="similarity">
    <text evidence="2">Belongs to the AB hydrolase superfamily. FUS2 hydrolase family.</text>
</comment>
<evidence type="ECO:0000313" key="5">
    <source>
        <dbReference type="EMBL" id="OZG63334.1"/>
    </source>
</evidence>
<proteinExistence type="inferred from homology"/>